<keyword evidence="3" id="KW-0808">Transferase</keyword>
<feature type="domain" description="Erythromycin biosynthesis protein CIII-like C-terminal" evidence="4">
    <location>
        <begin position="243"/>
        <end position="382"/>
    </location>
</feature>
<evidence type="ECO:0000313" key="7">
    <source>
        <dbReference type="Proteomes" id="UP001317259"/>
    </source>
</evidence>
<dbReference type="PANTHER" id="PTHR48050:SF13">
    <property type="entry name" value="STEROL 3-BETA-GLUCOSYLTRANSFERASE UGT80A2"/>
    <property type="match status" value="1"/>
</dbReference>
<dbReference type="InterPro" id="IPR002213">
    <property type="entry name" value="UDP_glucos_trans"/>
</dbReference>
<dbReference type="PANTHER" id="PTHR48050">
    <property type="entry name" value="STEROL 3-BETA-GLUCOSYLTRANSFERASE"/>
    <property type="match status" value="1"/>
</dbReference>
<comment type="caution">
    <text evidence="6">The sequence shown here is derived from an EMBL/GenBank/DDBJ whole genome shotgun (WGS) entry which is preliminary data.</text>
</comment>
<protein>
    <submittedName>
        <fullName evidence="6">DUF1205 domain-containing protein</fullName>
    </submittedName>
</protein>
<dbReference type="InterPro" id="IPR048284">
    <property type="entry name" value="EryCIII-like_N"/>
</dbReference>
<evidence type="ECO:0000313" key="6">
    <source>
        <dbReference type="EMBL" id="MCK2221105.1"/>
    </source>
</evidence>
<dbReference type="RefSeq" id="WP_242376884.1">
    <property type="nucleotide sequence ID" value="NZ_JAKRKC020000003.1"/>
</dbReference>
<organism evidence="6 7">
    <name type="scientific">Actinomadura luzonensis</name>
    <dbReference type="NCBI Taxonomy" id="2805427"/>
    <lineage>
        <taxon>Bacteria</taxon>
        <taxon>Bacillati</taxon>
        <taxon>Actinomycetota</taxon>
        <taxon>Actinomycetes</taxon>
        <taxon>Streptosporangiales</taxon>
        <taxon>Thermomonosporaceae</taxon>
        <taxon>Actinomadura</taxon>
    </lineage>
</organism>
<evidence type="ECO:0000256" key="1">
    <source>
        <dbReference type="ARBA" id="ARBA00006962"/>
    </source>
</evidence>
<evidence type="ECO:0000256" key="3">
    <source>
        <dbReference type="ARBA" id="ARBA00022679"/>
    </source>
</evidence>
<proteinExistence type="inferred from homology"/>
<dbReference type="SUPFAM" id="SSF53756">
    <property type="entry name" value="UDP-Glycosyltransferase/glycogen phosphorylase"/>
    <property type="match status" value="1"/>
</dbReference>
<evidence type="ECO:0000259" key="5">
    <source>
        <dbReference type="Pfam" id="PF21036"/>
    </source>
</evidence>
<dbReference type="Pfam" id="PF06722">
    <property type="entry name" value="EryCIII-like_C"/>
    <property type="match status" value="1"/>
</dbReference>
<feature type="domain" description="Erythromycin biosynthesis protein CIII-like N-terminal" evidence="5">
    <location>
        <begin position="22"/>
        <end position="226"/>
    </location>
</feature>
<sequence length="386" mass="41501">MRVLFTSSAWPTHFFAVVPLAWALRSAGHEIRVACQPSMVPTVTQAGLVAFPVGADVDYLAIRRRTLEVEMRGRPGPGEPEDPEIGKVFDGWREATLGNVDELIELARHWRPDLIVADTMSPGGLVAAHATGVPGFRHLWAPDILGSVVGRQVLADLPGFYEPYEKHGLEVTGDPATATIDPCPPSMQPPPAERWQLRWVPYNGPGVAPAWLGKPAERPRVCVTWGTSTAGTAGQQASLVPEVVRALTGFDVEVIAAVNVGERDSVPRSDRVRVVERLPLHLLMPSCRAIVHQGGSTTQLTAGFYGVPQLALTYLPEQVKDGTAMAGTGAGLHLPVQEVTPETLRDRIGTLLDGGCDDGAKALREEIHAQPAPSEVVTRLQEVVGR</sequence>
<gene>
    <name evidence="6" type="ORF">MF672_045985</name>
</gene>
<dbReference type="Proteomes" id="UP001317259">
    <property type="component" value="Unassembled WGS sequence"/>
</dbReference>
<keyword evidence="7" id="KW-1185">Reference proteome</keyword>
<comment type="similarity">
    <text evidence="1">Belongs to the glycosyltransferase 28 family.</text>
</comment>
<evidence type="ECO:0000259" key="4">
    <source>
        <dbReference type="Pfam" id="PF06722"/>
    </source>
</evidence>
<dbReference type="InterPro" id="IPR050426">
    <property type="entry name" value="Glycosyltransferase_28"/>
</dbReference>
<evidence type="ECO:0000256" key="2">
    <source>
        <dbReference type="ARBA" id="ARBA00022676"/>
    </source>
</evidence>
<dbReference type="Gene3D" id="3.40.50.2000">
    <property type="entry name" value="Glycogen Phosphorylase B"/>
    <property type="match status" value="2"/>
</dbReference>
<keyword evidence="2" id="KW-0328">Glycosyltransferase</keyword>
<accession>A0ABT0G933</accession>
<name>A0ABT0G933_9ACTN</name>
<dbReference type="Pfam" id="PF21036">
    <property type="entry name" value="EryCIII-like_N"/>
    <property type="match status" value="1"/>
</dbReference>
<dbReference type="InterPro" id="IPR010610">
    <property type="entry name" value="EryCIII-like_C"/>
</dbReference>
<reference evidence="6 7" key="1">
    <citation type="submission" date="2022-04" db="EMBL/GenBank/DDBJ databases">
        <title>Genome draft of Actinomadura sp. ATCC 31491.</title>
        <authorList>
            <person name="Shi X."/>
            <person name="Du Y."/>
        </authorList>
    </citation>
    <scope>NUCLEOTIDE SEQUENCE [LARGE SCALE GENOMIC DNA]</scope>
    <source>
        <strain evidence="6 7">ATCC 31491</strain>
    </source>
</reference>
<dbReference type="EMBL" id="JAKRKC020000003">
    <property type="protein sequence ID" value="MCK2221105.1"/>
    <property type="molecule type" value="Genomic_DNA"/>
</dbReference>
<dbReference type="CDD" id="cd03784">
    <property type="entry name" value="GT1_Gtf-like"/>
    <property type="match status" value="1"/>
</dbReference>